<sequence>MDEFMDEVKYKKAKNDWVTGHEGGSMWEICFIASVLLKKRRTWESSSDEDEFDISLNEEKSSDRELTTENSKNKEININNAKRKPFLSAYRSCMMILTCLSILAVDFPVFPRRLAKTETYGTSLMDLGVGSFVFSSGIVAARPFLKKPENRFKPFKGQLLMAVRQALPLLVLGFIRLIMVKGVDYQEHTTEYGVHWNFFFTLGFLPIFVTICRTVHKYIRFSVVGLSIAILYQIVLYGFGLEDYIQNAHRTDFISSNKEGISSFWGHYILPIDPYYAIRQNRKTKKPKPKKLGMKIANLSYIVWVVACNTTFLLLFQVVEIIFFKDYWNNERNLPILIEAVNSNGLAANILTGLVNLSMRTLFINDGLAECILASYMFVVVAIADTEASAIMISRAILYERCTFVLLLDPDIKSLFTANSNDTLQIIVSSTTFILLLYTERWQVCFLATATLQQLLIVDDFLLPFLQNYFKIKDIPFVMIGVVFVWAYLITASLSVIAQSIGLKDGYNNSDPRLFKSLLRGALARVVAAHQVALENAPAFFAAVIIASANKVPLRYRTSFSVMYTALRIIHTPLYVLDFDIARAIVHIMALSCTAWLFAFALLPGFEKNYSSIIEVVTILRSVSDDSTWTFD</sequence>
<accession>A0ACA9KU09</accession>
<proteinExistence type="predicted"/>
<gene>
    <name evidence="1" type="ORF">SCALOS_LOCUS2797</name>
</gene>
<protein>
    <submittedName>
        <fullName evidence="1">2282_t:CDS:1</fullName>
    </submittedName>
</protein>
<organism evidence="1 2">
    <name type="scientific">Scutellospora calospora</name>
    <dbReference type="NCBI Taxonomy" id="85575"/>
    <lineage>
        <taxon>Eukaryota</taxon>
        <taxon>Fungi</taxon>
        <taxon>Fungi incertae sedis</taxon>
        <taxon>Mucoromycota</taxon>
        <taxon>Glomeromycotina</taxon>
        <taxon>Glomeromycetes</taxon>
        <taxon>Diversisporales</taxon>
        <taxon>Gigasporaceae</taxon>
        <taxon>Scutellospora</taxon>
    </lineage>
</organism>
<dbReference type="Proteomes" id="UP000789860">
    <property type="component" value="Unassembled WGS sequence"/>
</dbReference>
<comment type="caution">
    <text evidence="1">The sequence shown here is derived from an EMBL/GenBank/DDBJ whole genome shotgun (WGS) entry which is preliminary data.</text>
</comment>
<name>A0ACA9KU09_9GLOM</name>
<evidence type="ECO:0000313" key="2">
    <source>
        <dbReference type="Proteomes" id="UP000789860"/>
    </source>
</evidence>
<evidence type="ECO:0000313" key="1">
    <source>
        <dbReference type="EMBL" id="CAG8490180.1"/>
    </source>
</evidence>
<reference evidence="1" key="1">
    <citation type="submission" date="2021-06" db="EMBL/GenBank/DDBJ databases">
        <authorList>
            <person name="Kallberg Y."/>
            <person name="Tangrot J."/>
            <person name="Rosling A."/>
        </authorList>
    </citation>
    <scope>NUCLEOTIDE SEQUENCE</scope>
    <source>
        <strain evidence="1">AU212A</strain>
    </source>
</reference>
<keyword evidence="2" id="KW-1185">Reference proteome</keyword>
<dbReference type="EMBL" id="CAJVPM010002651">
    <property type="protein sequence ID" value="CAG8490180.1"/>
    <property type="molecule type" value="Genomic_DNA"/>
</dbReference>